<dbReference type="InterPro" id="IPR016162">
    <property type="entry name" value="Ald_DH_N"/>
</dbReference>
<dbReference type="SUPFAM" id="SSF53720">
    <property type="entry name" value="ALDH-like"/>
    <property type="match status" value="1"/>
</dbReference>
<evidence type="ECO:0000313" key="7">
    <source>
        <dbReference type="Proteomes" id="UP001612741"/>
    </source>
</evidence>
<accession>A0ABW7Z708</accession>
<evidence type="ECO:0000256" key="2">
    <source>
        <dbReference type="ARBA" id="ARBA00023002"/>
    </source>
</evidence>
<gene>
    <name evidence="6" type="ORF">ACIBG2_34210</name>
</gene>
<sequence length="209" mass="22393">MMETLRFYGEPARTFGFEQRLADEDGSTLITMEPAGVVAAVVPWNAPLLIAAAKIAPAIVAGCAVVLKPARRRRSARTCCTRRACPRRTQRRPGRQASEHLIAHPGVDKVSFTGSSATGHGVMTVAADRIKRVTLELGGKSAAIVLDDADVDAIWVGPLVAERQRERVEGYVRLGQNAAKGACSTAETVYSPNQPYAHAPYGASVEGRR</sequence>
<dbReference type="PANTHER" id="PTHR42804">
    <property type="entry name" value="ALDEHYDE DEHYDROGENASE"/>
    <property type="match status" value="1"/>
</dbReference>
<evidence type="ECO:0000256" key="1">
    <source>
        <dbReference type="ARBA" id="ARBA00009986"/>
    </source>
</evidence>
<dbReference type="InterPro" id="IPR016161">
    <property type="entry name" value="Ald_DH/histidinol_DH"/>
</dbReference>
<dbReference type="EMBL" id="JBITGY010000010">
    <property type="protein sequence ID" value="MFI6502474.1"/>
    <property type="molecule type" value="Genomic_DNA"/>
</dbReference>
<evidence type="ECO:0000256" key="4">
    <source>
        <dbReference type="RuleBase" id="RU003345"/>
    </source>
</evidence>
<comment type="caution">
    <text evidence="6">The sequence shown here is derived from an EMBL/GenBank/DDBJ whole genome shotgun (WGS) entry which is preliminary data.</text>
</comment>
<dbReference type="Gene3D" id="3.40.605.10">
    <property type="entry name" value="Aldehyde Dehydrogenase, Chain A, domain 1"/>
    <property type="match status" value="1"/>
</dbReference>
<keyword evidence="2 4" id="KW-0560">Oxidoreductase</keyword>
<organism evidence="6 7">
    <name type="scientific">Nonomuraea typhae</name>
    <dbReference type="NCBI Taxonomy" id="2603600"/>
    <lineage>
        <taxon>Bacteria</taxon>
        <taxon>Bacillati</taxon>
        <taxon>Actinomycetota</taxon>
        <taxon>Actinomycetes</taxon>
        <taxon>Streptosporangiales</taxon>
        <taxon>Streptosporangiaceae</taxon>
        <taxon>Nonomuraea</taxon>
    </lineage>
</organism>
<name>A0ABW7Z708_9ACTN</name>
<feature type="active site" evidence="3">
    <location>
        <position position="136"/>
    </location>
</feature>
<dbReference type="InterPro" id="IPR016163">
    <property type="entry name" value="Ald_DH_C"/>
</dbReference>
<dbReference type="RefSeq" id="WP_397087787.1">
    <property type="nucleotide sequence ID" value="NZ_JBITGY010000010.1"/>
</dbReference>
<dbReference type="InterPro" id="IPR029510">
    <property type="entry name" value="Ald_DH_CS_GLU"/>
</dbReference>
<dbReference type="InterPro" id="IPR015590">
    <property type="entry name" value="Aldehyde_DH_dom"/>
</dbReference>
<dbReference type="PANTHER" id="PTHR42804:SF1">
    <property type="entry name" value="ALDEHYDE DEHYDROGENASE-RELATED"/>
    <property type="match status" value="1"/>
</dbReference>
<dbReference type="PROSITE" id="PS00687">
    <property type="entry name" value="ALDEHYDE_DEHYDR_GLU"/>
    <property type="match status" value="1"/>
</dbReference>
<protein>
    <submittedName>
        <fullName evidence="6">Aldehyde dehydrogenase family protein</fullName>
    </submittedName>
</protein>
<dbReference type="Proteomes" id="UP001612741">
    <property type="component" value="Unassembled WGS sequence"/>
</dbReference>
<evidence type="ECO:0000313" key="6">
    <source>
        <dbReference type="EMBL" id="MFI6502474.1"/>
    </source>
</evidence>
<dbReference type="Gene3D" id="3.40.309.10">
    <property type="entry name" value="Aldehyde Dehydrogenase, Chain A, domain 2"/>
    <property type="match status" value="1"/>
</dbReference>
<evidence type="ECO:0000256" key="3">
    <source>
        <dbReference type="PROSITE-ProRule" id="PRU10007"/>
    </source>
</evidence>
<dbReference type="Pfam" id="PF00171">
    <property type="entry name" value="Aldedh"/>
    <property type="match status" value="1"/>
</dbReference>
<comment type="similarity">
    <text evidence="1 4">Belongs to the aldehyde dehydrogenase family.</text>
</comment>
<proteinExistence type="inferred from homology"/>
<feature type="domain" description="Aldehyde dehydrogenase" evidence="5">
    <location>
        <begin position="2"/>
        <end position="153"/>
    </location>
</feature>
<reference evidence="6 7" key="1">
    <citation type="submission" date="2024-10" db="EMBL/GenBank/DDBJ databases">
        <title>The Natural Products Discovery Center: Release of the First 8490 Sequenced Strains for Exploring Actinobacteria Biosynthetic Diversity.</title>
        <authorList>
            <person name="Kalkreuter E."/>
            <person name="Kautsar S.A."/>
            <person name="Yang D."/>
            <person name="Bader C.D."/>
            <person name="Teijaro C.N."/>
            <person name="Fluegel L."/>
            <person name="Davis C.M."/>
            <person name="Simpson J.R."/>
            <person name="Lauterbach L."/>
            <person name="Steele A.D."/>
            <person name="Gui C."/>
            <person name="Meng S."/>
            <person name="Li G."/>
            <person name="Viehrig K."/>
            <person name="Ye F."/>
            <person name="Su P."/>
            <person name="Kiefer A.F."/>
            <person name="Nichols A."/>
            <person name="Cepeda A.J."/>
            <person name="Yan W."/>
            <person name="Fan B."/>
            <person name="Jiang Y."/>
            <person name="Adhikari A."/>
            <person name="Zheng C.-J."/>
            <person name="Schuster L."/>
            <person name="Cowan T.M."/>
            <person name="Smanski M.J."/>
            <person name="Chevrette M.G."/>
            <person name="De Carvalho L.P.S."/>
            <person name="Shen B."/>
        </authorList>
    </citation>
    <scope>NUCLEOTIDE SEQUENCE [LARGE SCALE GENOMIC DNA]</scope>
    <source>
        <strain evidence="6 7">NPDC050545</strain>
    </source>
</reference>
<keyword evidence="7" id="KW-1185">Reference proteome</keyword>
<evidence type="ECO:0000259" key="5">
    <source>
        <dbReference type="Pfam" id="PF00171"/>
    </source>
</evidence>